<dbReference type="SMART" id="SM00304">
    <property type="entry name" value="HAMP"/>
    <property type="match status" value="1"/>
</dbReference>
<dbReference type="SUPFAM" id="SSF47384">
    <property type="entry name" value="Homodimeric domain of signal transducing histidine kinase"/>
    <property type="match status" value="1"/>
</dbReference>
<dbReference type="FunFam" id="1.10.287.130:FF:000001">
    <property type="entry name" value="Two-component sensor histidine kinase"/>
    <property type="match status" value="1"/>
</dbReference>
<dbReference type="PANTHER" id="PTHR45528:SF1">
    <property type="entry name" value="SENSOR HISTIDINE KINASE CPXA"/>
    <property type="match status" value="1"/>
</dbReference>
<protein>
    <recommendedName>
        <fullName evidence="3">histidine kinase</fullName>
        <ecNumber evidence="3">2.7.13.3</ecNumber>
    </recommendedName>
</protein>
<dbReference type="SMART" id="SM00388">
    <property type="entry name" value="HisKA"/>
    <property type="match status" value="1"/>
</dbReference>
<dbReference type="RefSeq" id="WP_014453309.1">
    <property type="nucleotide sequence ID" value="NC_017096.1"/>
</dbReference>
<keyword evidence="7 14" id="KW-0812">Transmembrane</keyword>
<keyword evidence="9 17" id="KW-0418">Kinase</keyword>
<feature type="transmembrane region" description="Helical" evidence="14">
    <location>
        <begin position="61"/>
        <end position="85"/>
    </location>
</feature>
<dbReference type="CDD" id="cd06225">
    <property type="entry name" value="HAMP"/>
    <property type="match status" value="1"/>
</dbReference>
<evidence type="ECO:0000259" key="16">
    <source>
        <dbReference type="PROSITE" id="PS50885"/>
    </source>
</evidence>
<evidence type="ECO:0000256" key="3">
    <source>
        <dbReference type="ARBA" id="ARBA00012438"/>
    </source>
</evidence>
<dbReference type="InterPro" id="IPR003660">
    <property type="entry name" value="HAMP_dom"/>
</dbReference>
<evidence type="ECO:0000256" key="11">
    <source>
        <dbReference type="ARBA" id="ARBA00022989"/>
    </source>
</evidence>
<keyword evidence="8" id="KW-0547">Nucleotide-binding</keyword>
<feature type="domain" description="Histidine kinase" evidence="15">
    <location>
        <begin position="142"/>
        <end position="357"/>
    </location>
</feature>
<dbReference type="PANTHER" id="PTHR45528">
    <property type="entry name" value="SENSOR HISTIDINE KINASE CPXA"/>
    <property type="match status" value="1"/>
</dbReference>
<evidence type="ECO:0000256" key="2">
    <source>
        <dbReference type="ARBA" id="ARBA00004651"/>
    </source>
</evidence>
<proteinExistence type="predicted"/>
<reference evidence="17 18" key="1">
    <citation type="submission" date="2011-01" db="EMBL/GenBank/DDBJ databases">
        <title>Whole genome sequence of Caldisericum exile AZM16c01.</title>
        <authorList>
            <person name="Narita-Yamada S."/>
            <person name="Kawakoshi A."/>
            <person name="Nakamura S."/>
            <person name="Sasagawa M."/>
            <person name="Fukada J."/>
            <person name="Sekine M."/>
            <person name="Kato Y."/>
            <person name="Fukai R."/>
            <person name="Sasaki K."/>
            <person name="Hanamaki A."/>
            <person name="Narita H."/>
            <person name="Konno Y."/>
            <person name="Mori K."/>
            <person name="Yamazaki S."/>
            <person name="Suzuki K."/>
            <person name="Fujita N."/>
        </authorList>
    </citation>
    <scope>NUCLEOTIDE SEQUENCE [LARGE SCALE GENOMIC DNA]</scope>
    <source>
        <strain evidence="18">DSM 21853 / NBRC 104410 / AZM16c01</strain>
    </source>
</reference>
<dbReference type="SMART" id="SM00387">
    <property type="entry name" value="HATPase_c"/>
    <property type="match status" value="1"/>
</dbReference>
<feature type="transmembrane region" description="Helical" evidence="14">
    <location>
        <begin position="32"/>
        <end position="49"/>
    </location>
</feature>
<evidence type="ECO:0000256" key="14">
    <source>
        <dbReference type="SAM" id="Phobius"/>
    </source>
</evidence>
<dbReference type="OrthoDB" id="9792991at2"/>
<evidence type="ECO:0000256" key="8">
    <source>
        <dbReference type="ARBA" id="ARBA00022741"/>
    </source>
</evidence>
<name>A0A7U6GEI5_CALEA</name>
<dbReference type="AlphaFoldDB" id="A0A7U6GEI5"/>
<dbReference type="Pfam" id="PF00672">
    <property type="entry name" value="HAMP"/>
    <property type="match status" value="1"/>
</dbReference>
<dbReference type="Gene3D" id="3.30.565.10">
    <property type="entry name" value="Histidine kinase-like ATPase, C-terminal domain"/>
    <property type="match status" value="1"/>
</dbReference>
<dbReference type="EC" id="2.7.13.3" evidence="3"/>
<dbReference type="SUPFAM" id="SSF158472">
    <property type="entry name" value="HAMP domain-like"/>
    <property type="match status" value="1"/>
</dbReference>
<organism evidence="17 18">
    <name type="scientific">Caldisericum exile (strain DSM 21853 / NBRC 104410 / AZM16c01)</name>
    <dbReference type="NCBI Taxonomy" id="511051"/>
    <lineage>
        <taxon>Bacteria</taxon>
        <taxon>Pseudomonadati</taxon>
        <taxon>Caldisericota/Cryosericota group</taxon>
        <taxon>Caldisericota</taxon>
        <taxon>Caldisericia</taxon>
        <taxon>Caldisericales</taxon>
        <taxon>Caldisericaceae</taxon>
        <taxon>Caldisericum</taxon>
    </lineage>
</organism>
<dbReference type="InterPro" id="IPR036890">
    <property type="entry name" value="HATPase_C_sf"/>
</dbReference>
<dbReference type="FunFam" id="3.30.565.10:FF:000006">
    <property type="entry name" value="Sensor histidine kinase WalK"/>
    <property type="match status" value="1"/>
</dbReference>
<dbReference type="GO" id="GO:0000155">
    <property type="term" value="F:phosphorelay sensor kinase activity"/>
    <property type="evidence" value="ECO:0007669"/>
    <property type="project" value="InterPro"/>
</dbReference>
<sequence>MKFKEKLVLSHIIVSIISVVTSIILIDQLVRYFFIRIMIGRGVSIVIPASASRFLNSVRIAILISGGISIVVSIFVALFVSRYIIKPVIEMKNFARKISQGNFEARINEESDDEIGELAESLNYMAFRLGETEKLRTKLMQNVSHDLRTPLASIKGYLEVLKDESFSKEEKEEAFKIIENEIERLGKMAKDLTKLSSADSKTLPIELERINVVEIVKDTFDSFLIKIKEKGLNPVLEIPNKPIFIMGDSLKLREIFSNLIDNSIKFTNEGYVKISLIEEKDKVKVIVEDSGQGIHEKDIPHVFERFYKGENNKGGNEGMGLGLSIVKEYVYAHNGEIHVESEVGKGTKFSVQFPKVP</sequence>
<evidence type="ECO:0000256" key="4">
    <source>
        <dbReference type="ARBA" id="ARBA00022475"/>
    </source>
</evidence>
<evidence type="ECO:0000256" key="1">
    <source>
        <dbReference type="ARBA" id="ARBA00000085"/>
    </source>
</evidence>
<dbReference type="Gene3D" id="6.10.340.10">
    <property type="match status" value="1"/>
</dbReference>
<keyword evidence="10" id="KW-0067">ATP-binding</keyword>
<gene>
    <name evidence="17" type="ordered locus">CSE_07800</name>
</gene>
<evidence type="ECO:0000256" key="9">
    <source>
        <dbReference type="ARBA" id="ARBA00022777"/>
    </source>
</evidence>
<dbReference type="GO" id="GO:0005524">
    <property type="term" value="F:ATP binding"/>
    <property type="evidence" value="ECO:0007669"/>
    <property type="project" value="UniProtKB-KW"/>
</dbReference>
<feature type="domain" description="HAMP" evidence="16">
    <location>
        <begin position="82"/>
        <end position="134"/>
    </location>
</feature>
<evidence type="ECO:0000256" key="6">
    <source>
        <dbReference type="ARBA" id="ARBA00022679"/>
    </source>
</evidence>
<evidence type="ECO:0000259" key="15">
    <source>
        <dbReference type="PROSITE" id="PS50109"/>
    </source>
</evidence>
<keyword evidence="4" id="KW-1003">Cell membrane</keyword>
<keyword evidence="11 14" id="KW-1133">Transmembrane helix</keyword>
<evidence type="ECO:0000256" key="12">
    <source>
        <dbReference type="ARBA" id="ARBA00023012"/>
    </source>
</evidence>
<dbReference type="GO" id="GO:0005886">
    <property type="term" value="C:plasma membrane"/>
    <property type="evidence" value="ECO:0007669"/>
    <property type="project" value="UniProtKB-SubCell"/>
</dbReference>
<dbReference type="KEGG" id="cex:CSE_07800"/>
<keyword evidence="18" id="KW-1185">Reference proteome</keyword>
<dbReference type="Pfam" id="PF02518">
    <property type="entry name" value="HATPase_c"/>
    <property type="match status" value="1"/>
</dbReference>
<evidence type="ECO:0000256" key="13">
    <source>
        <dbReference type="ARBA" id="ARBA00023136"/>
    </source>
</evidence>
<feature type="transmembrane region" description="Helical" evidence="14">
    <location>
        <begin position="7"/>
        <end position="26"/>
    </location>
</feature>
<keyword evidence="5" id="KW-0597">Phosphoprotein</keyword>
<evidence type="ECO:0000256" key="10">
    <source>
        <dbReference type="ARBA" id="ARBA00022840"/>
    </source>
</evidence>
<evidence type="ECO:0000256" key="7">
    <source>
        <dbReference type="ARBA" id="ARBA00022692"/>
    </source>
</evidence>
<comment type="catalytic activity">
    <reaction evidence="1">
        <text>ATP + protein L-histidine = ADP + protein N-phospho-L-histidine.</text>
        <dbReference type="EC" id="2.7.13.3"/>
    </reaction>
</comment>
<evidence type="ECO:0000313" key="18">
    <source>
        <dbReference type="Proteomes" id="UP000004793"/>
    </source>
</evidence>
<dbReference type="Proteomes" id="UP000004793">
    <property type="component" value="Chromosome"/>
</dbReference>
<dbReference type="CDD" id="cd00082">
    <property type="entry name" value="HisKA"/>
    <property type="match status" value="1"/>
</dbReference>
<dbReference type="Pfam" id="PF00512">
    <property type="entry name" value="HisKA"/>
    <property type="match status" value="1"/>
</dbReference>
<comment type="subcellular location">
    <subcellularLocation>
        <location evidence="2">Cell membrane</location>
        <topology evidence="2">Multi-pass membrane protein</topology>
    </subcellularLocation>
</comment>
<dbReference type="InterPro" id="IPR036097">
    <property type="entry name" value="HisK_dim/P_sf"/>
</dbReference>
<evidence type="ECO:0000313" key="17">
    <source>
        <dbReference type="EMBL" id="BAL80906.1"/>
    </source>
</evidence>
<keyword evidence="13 14" id="KW-0472">Membrane</keyword>
<dbReference type="InterPro" id="IPR005467">
    <property type="entry name" value="His_kinase_dom"/>
</dbReference>
<evidence type="ECO:0000256" key="5">
    <source>
        <dbReference type="ARBA" id="ARBA00022553"/>
    </source>
</evidence>
<dbReference type="EMBL" id="AP012051">
    <property type="protein sequence ID" value="BAL80906.1"/>
    <property type="molecule type" value="Genomic_DNA"/>
</dbReference>
<dbReference type="SUPFAM" id="SSF55874">
    <property type="entry name" value="ATPase domain of HSP90 chaperone/DNA topoisomerase II/histidine kinase"/>
    <property type="match status" value="1"/>
</dbReference>
<keyword evidence="12" id="KW-0902">Two-component regulatory system</keyword>
<accession>A0A7U6GEI5</accession>
<dbReference type="PROSITE" id="PS50109">
    <property type="entry name" value="HIS_KIN"/>
    <property type="match status" value="1"/>
</dbReference>
<dbReference type="InterPro" id="IPR003594">
    <property type="entry name" value="HATPase_dom"/>
</dbReference>
<dbReference type="PRINTS" id="PR00344">
    <property type="entry name" value="BCTRLSENSOR"/>
</dbReference>
<dbReference type="InterPro" id="IPR050398">
    <property type="entry name" value="HssS/ArlS-like"/>
</dbReference>
<keyword evidence="6" id="KW-0808">Transferase</keyword>
<dbReference type="PROSITE" id="PS50885">
    <property type="entry name" value="HAMP"/>
    <property type="match status" value="1"/>
</dbReference>
<dbReference type="InterPro" id="IPR003661">
    <property type="entry name" value="HisK_dim/P_dom"/>
</dbReference>
<dbReference type="InterPro" id="IPR004358">
    <property type="entry name" value="Sig_transdc_His_kin-like_C"/>
</dbReference>
<dbReference type="Gene3D" id="1.10.287.130">
    <property type="match status" value="1"/>
</dbReference>